<name>A0ABR4L740_9EURO</name>
<sequence length="1311" mass="148345">MDASGIKLIDNTAPAERPADNAPFTRTTTTTSAGSRLWSRPSIRAERTRRKYAKWQPDRLGVADDSATEGEQLSSDERELGRTDTNGNTLTNVSTVQENSNDNGYRFDSQTSEQLAGPVQQHDFAGAGAGAGASTRTTHSSKNQHKICGLKPGNELDILYENQRGWFFFGIPLYSDRSLLNLDPGPWINGDGKRSIVNITNAQVPDPSWEWAWRTWYVDMSGDVDEQGWQYAFSFTSSSWHGTHPFFHSFVRRRRWVRLRVKRASERNRRSRTGLEMAHMLNADYFTIHSAVKPKRASTSERASRATSVNLGRASTGIEAEVFLEEIRNIPNLMYALKAAIVDREKLDAVKKFVKDGGDELYYLDEAIPEIMARFVYQASRWQLLTYLKNTIQELHQKEHQQVEGDKKEIEDLKRKQEYLSKAAGTARHHLLGPEVLQETSISRERISVSDTADLTPGDRRDSLLSRVSGRYSFEPMDNGGEIKGIPPKAEIGHDHIKRCGLSAGFGDHFAAGHVSVADEPLLFLYPRWFTFVSQQRRRLLNSRTSKRSISNHHTGTLPSRLKTNLLQHRRQSLAAPSRQRWLSTSSVPMLPNLDTQTEKSATATDPPSENTVKDASSAGLVGKSGNFDAFAGLNTEDEFLTDPLIEQPGPAALGLATLPQYQRDISEEPTSPDRPRFGLSPRDVRRKGRRDYWMKKVAVGGRESIYRQMKAMILSAGRRAQFRSKKATSPSKHEPYRRQMLVPEETIAVICGPSWTSAASENIWYVRLHNGCKVHVLPPAESVGHSRKVLLTGSEWVTGLVENRIKQTQKLQENGDALLDVQKPVVPIFPSLRALERDNLPAPRVRGVWTNSSISQTPASLDLINDNWKNISTVREFVEHVDGLTNSHPGSNEQSHSQSVAIKLLELFSKGKNRRFISTAALNKSMSFLLEQGYLEYARRLFILTTNERVLTIETFNLIFESAARAQNVPLFLETMRKMLRLRIPASPDTLLAYAEFLIRPASRTKMVKLMEEKGWLQEPAAMRRALKLTMQDVFAQHLIEGKSVNAFFKKTIKAFGCSYFPERLIKDMFHVTFRLKNVSAMQQLFRLCKMNGLPLTPSILSPLIALFPHDTFTAMYYALECLERSKNKLDKKTYDALFLNALKNRHYNICRVLWRYACMDGKATNNMKRELAFFLTQAVGKEGLTEQEKVWQTSVGKVIVGIDIQSPGFPLKQSLLKDIPIEFHDNPIAYLMGNSMPQGDERMRRRRAARAILKHDIDVGPWYRPTVPLANMLEAAAELDAQWKDVPRTRNWLMQNAIQVSVKLVGYGS</sequence>
<feature type="region of interest" description="Disordered" evidence="1">
    <location>
        <begin position="56"/>
        <end position="116"/>
    </location>
</feature>
<evidence type="ECO:0000313" key="4">
    <source>
        <dbReference type="Proteomes" id="UP001610444"/>
    </source>
</evidence>
<organism evidence="3 4">
    <name type="scientific">Aspergillus pseudodeflectus</name>
    <dbReference type="NCBI Taxonomy" id="176178"/>
    <lineage>
        <taxon>Eukaryota</taxon>
        <taxon>Fungi</taxon>
        <taxon>Dikarya</taxon>
        <taxon>Ascomycota</taxon>
        <taxon>Pezizomycotina</taxon>
        <taxon>Eurotiomycetes</taxon>
        <taxon>Eurotiomycetidae</taxon>
        <taxon>Eurotiales</taxon>
        <taxon>Aspergillaceae</taxon>
        <taxon>Aspergillus</taxon>
        <taxon>Aspergillus subgen. Nidulantes</taxon>
    </lineage>
</organism>
<feature type="region of interest" description="Disordered" evidence="1">
    <location>
        <begin position="1"/>
        <end position="42"/>
    </location>
</feature>
<comment type="caution">
    <text evidence="3">The sequence shown here is derived from an EMBL/GenBank/DDBJ whole genome shotgun (WGS) entry which is preliminary data.</text>
</comment>
<protein>
    <recommendedName>
        <fullName evidence="2">Peroxin/Ferlin domain-containing protein</fullName>
    </recommendedName>
</protein>
<dbReference type="InterPro" id="IPR006614">
    <property type="entry name" value="Peroxin/Ferlin"/>
</dbReference>
<gene>
    <name evidence="3" type="ORF">BJX68DRAFT_252021</name>
</gene>
<feature type="compositionally biased region" description="Polar residues" evidence="1">
    <location>
        <begin position="83"/>
        <end position="114"/>
    </location>
</feature>
<evidence type="ECO:0000259" key="2">
    <source>
        <dbReference type="SMART" id="SM00694"/>
    </source>
</evidence>
<dbReference type="Proteomes" id="UP001610444">
    <property type="component" value="Unassembled WGS sequence"/>
</dbReference>
<feature type="domain" description="Peroxin/Ferlin" evidence="2">
    <location>
        <begin position="228"/>
        <end position="263"/>
    </location>
</feature>
<feature type="region of interest" description="Disordered" evidence="1">
    <location>
        <begin position="126"/>
        <end position="145"/>
    </location>
</feature>
<dbReference type="SMART" id="SM00694">
    <property type="entry name" value="DysFC"/>
    <property type="match status" value="1"/>
</dbReference>
<accession>A0ABR4L740</accession>
<evidence type="ECO:0000313" key="3">
    <source>
        <dbReference type="EMBL" id="KAL2860343.1"/>
    </source>
</evidence>
<evidence type="ECO:0000256" key="1">
    <source>
        <dbReference type="SAM" id="MobiDB-lite"/>
    </source>
</evidence>
<proteinExistence type="predicted"/>
<dbReference type="GeneID" id="98157650"/>
<feature type="region of interest" description="Disordered" evidence="1">
    <location>
        <begin position="542"/>
        <end position="620"/>
    </location>
</feature>
<dbReference type="EMBL" id="JBFXLR010000002">
    <property type="protein sequence ID" value="KAL2860343.1"/>
    <property type="molecule type" value="Genomic_DNA"/>
</dbReference>
<reference evidence="3 4" key="1">
    <citation type="submission" date="2024-07" db="EMBL/GenBank/DDBJ databases">
        <title>Section-level genome sequencing and comparative genomics of Aspergillus sections Usti and Cavernicolus.</title>
        <authorList>
            <consortium name="Lawrence Berkeley National Laboratory"/>
            <person name="Nybo J.L."/>
            <person name="Vesth T.C."/>
            <person name="Theobald S."/>
            <person name="Frisvad J.C."/>
            <person name="Larsen T.O."/>
            <person name="Kjaerboelling I."/>
            <person name="Rothschild-Mancinelli K."/>
            <person name="Lyhne E.K."/>
            <person name="Kogle M.E."/>
            <person name="Barry K."/>
            <person name="Clum A."/>
            <person name="Na H."/>
            <person name="Ledsgaard L."/>
            <person name="Lin J."/>
            <person name="Lipzen A."/>
            <person name="Kuo A."/>
            <person name="Riley R."/>
            <person name="Mondo S."/>
            <person name="LaButti K."/>
            <person name="Haridas S."/>
            <person name="Pangalinan J."/>
            <person name="Salamov A.A."/>
            <person name="Simmons B.A."/>
            <person name="Magnuson J.K."/>
            <person name="Chen J."/>
            <person name="Drula E."/>
            <person name="Henrissat B."/>
            <person name="Wiebenga A."/>
            <person name="Lubbers R.J."/>
            <person name="Gomes A.C."/>
            <person name="Macurrencykelacurrency M.R."/>
            <person name="Stajich J."/>
            <person name="Grigoriev I.V."/>
            <person name="Mortensen U.H."/>
            <person name="De vries R.P."/>
            <person name="Baker S.E."/>
            <person name="Andersen M.R."/>
        </authorList>
    </citation>
    <scope>NUCLEOTIDE SEQUENCE [LARGE SCALE GENOMIC DNA]</scope>
    <source>
        <strain evidence="3 4">CBS 756.74</strain>
    </source>
</reference>
<keyword evidence="4" id="KW-1185">Reference proteome</keyword>
<feature type="compositionally biased region" description="Polar residues" evidence="1">
    <location>
        <begin position="581"/>
        <end position="615"/>
    </location>
</feature>
<dbReference type="RefSeq" id="XP_070905034.1">
    <property type="nucleotide sequence ID" value="XM_071042486.1"/>
</dbReference>
<feature type="compositionally biased region" description="Polar residues" evidence="1">
    <location>
        <begin position="552"/>
        <end position="567"/>
    </location>
</feature>
<feature type="compositionally biased region" description="Basic residues" evidence="1">
    <location>
        <begin position="542"/>
        <end position="551"/>
    </location>
</feature>